<keyword evidence="2" id="KW-0001">2Fe-2S</keyword>
<keyword evidence="9" id="KW-0223">Dioxygenase</keyword>
<dbReference type="InterPro" id="IPR050415">
    <property type="entry name" value="MRET"/>
</dbReference>
<dbReference type="PROSITE" id="PS51384">
    <property type="entry name" value="FAD_FR"/>
    <property type="match status" value="1"/>
</dbReference>
<keyword evidence="4 9" id="KW-0560">Oxidoreductase</keyword>
<dbReference type="Gene3D" id="3.40.50.80">
    <property type="entry name" value="Nucleotide-binding domain of ferredoxin-NADP reductase (FNR) module"/>
    <property type="match status" value="1"/>
</dbReference>
<reference evidence="9 10" key="1">
    <citation type="journal article" date="2012" name="Stand. Genomic Sci.">
        <title>Complete genome sequence of the melanogenic marine bacterium Marinomonas mediterranea type strain (MMB-1(T)).</title>
        <authorList>
            <person name="Lucas-Elio P."/>
            <person name="Goodwin L."/>
            <person name="Woyke T."/>
            <person name="Pitluck S."/>
            <person name="Nolan M."/>
            <person name="Kyrpides N.C."/>
            <person name="Detter J.C."/>
            <person name="Copeland A."/>
            <person name="Teshima H."/>
            <person name="Bruce D."/>
            <person name="Detter C."/>
            <person name="Tapia R."/>
            <person name="Han S."/>
            <person name="Land M.L."/>
            <person name="Ivanova N."/>
            <person name="Mikhailova N."/>
            <person name="Johnston A.W."/>
            <person name="Sanchez-Amat A."/>
        </authorList>
    </citation>
    <scope>NUCLEOTIDE SEQUENCE [LARGE SCALE GENOMIC DNA]</scope>
    <source>
        <strain evidence="10">ATCC 700492 / JCM 21426 / NBRC 103028 / MMB-1</strain>
    </source>
</reference>
<dbReference type="EC" id="1.14.12.7" evidence="9"/>
<dbReference type="GO" id="GO:0046872">
    <property type="term" value="F:metal ion binding"/>
    <property type="evidence" value="ECO:0007669"/>
    <property type="project" value="UniProtKB-KW"/>
</dbReference>
<dbReference type="eggNOG" id="COG1018">
    <property type="taxonomic scope" value="Bacteria"/>
</dbReference>
<dbReference type="PATRIC" id="fig|717774.3.peg.3724"/>
<dbReference type="InterPro" id="IPR012675">
    <property type="entry name" value="Beta-grasp_dom_sf"/>
</dbReference>
<dbReference type="PROSITE" id="PS51085">
    <property type="entry name" value="2FE2S_FER_2"/>
    <property type="match status" value="1"/>
</dbReference>
<name>F2JV69_MARM1</name>
<keyword evidence="3" id="KW-0479">Metal-binding</keyword>
<dbReference type="GO" id="GO:0051537">
    <property type="term" value="F:2 iron, 2 sulfur cluster binding"/>
    <property type="evidence" value="ECO:0007669"/>
    <property type="project" value="UniProtKB-KW"/>
</dbReference>
<feature type="domain" description="FAD-binding FR-type" evidence="8">
    <location>
        <begin position="3"/>
        <end position="105"/>
    </location>
</feature>
<evidence type="ECO:0000259" key="8">
    <source>
        <dbReference type="PROSITE" id="PS51384"/>
    </source>
</evidence>
<dbReference type="OrthoDB" id="4258484at2"/>
<dbReference type="PRINTS" id="PR00409">
    <property type="entry name" value="PHDIOXRDTASE"/>
</dbReference>
<dbReference type="InterPro" id="IPR001433">
    <property type="entry name" value="OxRdtase_FAD/NAD-bd"/>
</dbReference>
<dbReference type="RefSeq" id="WP_013662729.1">
    <property type="nucleotide sequence ID" value="NC_015276.1"/>
</dbReference>
<dbReference type="Gene3D" id="2.40.30.10">
    <property type="entry name" value="Translation factors"/>
    <property type="match status" value="1"/>
</dbReference>
<proteinExistence type="predicted"/>
<dbReference type="EMBL" id="CP002583">
    <property type="protein sequence ID" value="ADZ92827.1"/>
    <property type="molecule type" value="Genomic_DNA"/>
</dbReference>
<keyword evidence="1" id="KW-0285">Flavoprotein</keyword>
<keyword evidence="6" id="KW-0411">Iron-sulfur</keyword>
<organism evidence="9 10">
    <name type="scientific">Marinomonas mediterranea (strain ATCC 700492 / JCM 21426 / NBRC 103028 / MMB-1)</name>
    <dbReference type="NCBI Taxonomy" id="717774"/>
    <lineage>
        <taxon>Bacteria</taxon>
        <taxon>Pseudomonadati</taxon>
        <taxon>Pseudomonadota</taxon>
        <taxon>Gammaproteobacteria</taxon>
        <taxon>Oceanospirillales</taxon>
        <taxon>Oceanospirillaceae</taxon>
        <taxon>Marinomonas</taxon>
    </lineage>
</organism>
<evidence type="ECO:0000313" key="9">
    <source>
        <dbReference type="EMBL" id="ADZ92827.1"/>
    </source>
</evidence>
<evidence type="ECO:0000313" key="10">
    <source>
        <dbReference type="Proteomes" id="UP000001062"/>
    </source>
</evidence>
<dbReference type="KEGG" id="mme:Marme_3614"/>
<dbReference type="SUPFAM" id="SSF52343">
    <property type="entry name" value="Ferredoxin reductase-like, C-terminal NADP-linked domain"/>
    <property type="match status" value="1"/>
</dbReference>
<dbReference type="HOGENOM" id="CLU_003827_17_0_6"/>
<dbReference type="SUPFAM" id="SSF54292">
    <property type="entry name" value="2Fe-2S ferredoxin-like"/>
    <property type="match status" value="1"/>
</dbReference>
<sequence length="319" mass="34984">MSDELLKVVVQKREMHTDTVVALELADLEGNALPVFDAGAHIDLHLSDELIRQYSLCGDPANDKVYRLGVLKDPNSRGGSIAVHENLLEGKELVVSKPRNLFPLDEGAQHSILIGGGIGITPMIAMAYELTHAGRSFELWYCSRSPETSGFLDELKSAPFADKVNLHFDSEQGGKPLNLDSVLQDKQSNSHVYVCGPTGFMEWVIDTSLKKGFADEAIHREFFTVDVEKGGNSFEVYAEQSDITVTVKEDESVADALKAAGVKVQVSCEQGTCGTCLCDVLEGTPEHRDVYLTDDEKDDNDQMTLCCSRSLSDRLVLDI</sequence>
<dbReference type="InterPro" id="IPR001041">
    <property type="entry name" value="2Fe-2S_ferredoxin-type"/>
</dbReference>
<dbReference type="InterPro" id="IPR039261">
    <property type="entry name" value="FNR_nucleotide-bd"/>
</dbReference>
<dbReference type="InterPro" id="IPR036010">
    <property type="entry name" value="2Fe-2S_ferredoxin-like_sf"/>
</dbReference>
<evidence type="ECO:0000256" key="1">
    <source>
        <dbReference type="ARBA" id="ARBA00022630"/>
    </source>
</evidence>
<protein>
    <submittedName>
        <fullName evidence="9">Phthalate 4,5-dioxygenase</fullName>
        <ecNumber evidence="9">1.14.12.7</ecNumber>
    </submittedName>
</protein>
<dbReference type="AlphaFoldDB" id="F2JV69"/>
<dbReference type="Proteomes" id="UP000001062">
    <property type="component" value="Chromosome"/>
</dbReference>
<dbReference type="Pfam" id="PF00111">
    <property type="entry name" value="Fer2"/>
    <property type="match status" value="1"/>
</dbReference>
<dbReference type="Pfam" id="PF00175">
    <property type="entry name" value="NAD_binding_1"/>
    <property type="match status" value="1"/>
</dbReference>
<evidence type="ECO:0000256" key="2">
    <source>
        <dbReference type="ARBA" id="ARBA00022714"/>
    </source>
</evidence>
<keyword evidence="10" id="KW-1185">Reference proteome</keyword>
<dbReference type="InterPro" id="IPR017938">
    <property type="entry name" value="Riboflavin_synthase-like_b-brl"/>
</dbReference>
<evidence type="ECO:0000259" key="7">
    <source>
        <dbReference type="PROSITE" id="PS51085"/>
    </source>
</evidence>
<keyword evidence="5" id="KW-0408">Iron</keyword>
<dbReference type="STRING" id="717774.Marme_3614"/>
<dbReference type="CDD" id="cd00207">
    <property type="entry name" value="fer2"/>
    <property type="match status" value="1"/>
</dbReference>
<accession>F2JV69</accession>
<dbReference type="PANTHER" id="PTHR47354">
    <property type="entry name" value="NADH OXIDOREDUCTASE HCR"/>
    <property type="match status" value="1"/>
</dbReference>
<evidence type="ECO:0000256" key="3">
    <source>
        <dbReference type="ARBA" id="ARBA00022723"/>
    </source>
</evidence>
<evidence type="ECO:0000256" key="4">
    <source>
        <dbReference type="ARBA" id="ARBA00023002"/>
    </source>
</evidence>
<feature type="domain" description="2Fe-2S ferredoxin-type" evidence="7">
    <location>
        <begin position="232"/>
        <end position="319"/>
    </location>
</feature>
<evidence type="ECO:0000256" key="5">
    <source>
        <dbReference type="ARBA" id="ARBA00023004"/>
    </source>
</evidence>
<dbReference type="GO" id="GO:0018620">
    <property type="term" value="F:phthalate 4,5-dioxygenase activity"/>
    <property type="evidence" value="ECO:0007669"/>
    <property type="project" value="UniProtKB-EC"/>
</dbReference>
<dbReference type="Gene3D" id="3.10.20.30">
    <property type="match status" value="1"/>
</dbReference>
<evidence type="ECO:0000256" key="6">
    <source>
        <dbReference type="ARBA" id="ARBA00023014"/>
    </source>
</evidence>
<dbReference type="PANTHER" id="PTHR47354:SF1">
    <property type="entry name" value="CARNITINE MONOOXYGENASE REDUCTASE SUBUNIT"/>
    <property type="match status" value="1"/>
</dbReference>
<dbReference type="SUPFAM" id="SSF63380">
    <property type="entry name" value="Riboflavin synthase domain-like"/>
    <property type="match status" value="1"/>
</dbReference>
<dbReference type="InterPro" id="IPR017927">
    <property type="entry name" value="FAD-bd_FR_type"/>
</dbReference>
<dbReference type="InterPro" id="IPR006058">
    <property type="entry name" value="2Fe2S_fd_BS"/>
</dbReference>
<dbReference type="PROSITE" id="PS00197">
    <property type="entry name" value="2FE2S_FER_1"/>
    <property type="match status" value="1"/>
</dbReference>
<dbReference type="CDD" id="cd06185">
    <property type="entry name" value="PDR_like"/>
    <property type="match status" value="1"/>
</dbReference>
<gene>
    <name evidence="9" type="ordered locus">Marme_3614</name>
</gene>